<evidence type="ECO:0000256" key="1">
    <source>
        <dbReference type="SAM" id="SignalP"/>
    </source>
</evidence>
<dbReference type="OrthoDB" id="8558741at2"/>
<dbReference type="PANTHER" id="PTHR30438">
    <property type="entry name" value="36 KDA ANTIGEN-RELATED"/>
    <property type="match status" value="1"/>
</dbReference>
<dbReference type="PROSITE" id="PS51257">
    <property type="entry name" value="PROKAR_LIPOPROTEIN"/>
    <property type="match status" value="1"/>
</dbReference>
<organism evidence="2 3">
    <name type="scientific">Bordetella genomosp. 7</name>
    <dbReference type="NCBI Taxonomy" id="1416805"/>
    <lineage>
        <taxon>Bacteria</taxon>
        <taxon>Pseudomonadati</taxon>
        <taxon>Pseudomonadota</taxon>
        <taxon>Betaproteobacteria</taxon>
        <taxon>Burkholderiales</taxon>
        <taxon>Alcaligenaceae</taxon>
        <taxon>Bordetella</taxon>
    </lineage>
</organism>
<dbReference type="EMBL" id="NEVK01000004">
    <property type="protein sequence ID" value="OZI22669.1"/>
    <property type="molecule type" value="Genomic_DNA"/>
</dbReference>
<evidence type="ECO:0000313" key="2">
    <source>
        <dbReference type="EMBL" id="OZI22669.1"/>
    </source>
</evidence>
<protein>
    <submittedName>
        <fullName evidence="2">Secretion protein HlyD</fullName>
    </submittedName>
</protein>
<accession>A0A261RCC9</accession>
<sequence>MPARSRPLANRRNLRLRHVLAAACLPLLLAACDDNRQAFYQGYVEGEFVYMAPERPGRLQALHVARGDEVAAGAPLFSLDATPEAQARREARARLDAARARRLDLDSGKRPQEVEVVRAQLAQADAEAGRAAAQYKRDRAQFAAGGIAQAQLDDSRAQAQASAARARELRAQLQVAELPGRREQLKAQDAQVEAASAALAQAEWALAQKQVAAAQAARVYDTMFRPGEWVAAGNPVVRLLPPDNIKLRFFVPEAALGALRIGQRVDVHCDGCGQAIPAAITYVSQQAEYTPPVIYSRDSRGKLVYMIEAHPEPQAAARLHPGQPVEVTLQ</sequence>
<comment type="caution">
    <text evidence="2">The sequence shown here is derived from an EMBL/GenBank/DDBJ whole genome shotgun (WGS) entry which is preliminary data.</text>
</comment>
<dbReference type="GO" id="GO:0005886">
    <property type="term" value="C:plasma membrane"/>
    <property type="evidence" value="ECO:0007669"/>
    <property type="project" value="TreeGrafter"/>
</dbReference>
<dbReference type="Gene3D" id="2.40.30.170">
    <property type="match status" value="1"/>
</dbReference>
<reference evidence="3" key="1">
    <citation type="submission" date="2017-05" db="EMBL/GenBank/DDBJ databases">
        <title>Complete and WGS of Bordetella genogroups.</title>
        <authorList>
            <person name="Spilker T."/>
            <person name="Lipuma J."/>
        </authorList>
    </citation>
    <scope>NUCLEOTIDE SEQUENCE [LARGE SCALE GENOMIC DNA]</scope>
    <source>
        <strain evidence="3">AU18089</strain>
    </source>
</reference>
<feature type="signal peptide" evidence="1">
    <location>
        <begin position="1"/>
        <end position="31"/>
    </location>
</feature>
<proteinExistence type="predicted"/>
<keyword evidence="3" id="KW-1185">Reference proteome</keyword>
<dbReference type="AlphaFoldDB" id="A0A261RCC9"/>
<dbReference type="RefSeq" id="WP_094796614.1">
    <property type="nucleotide sequence ID" value="NZ_NEVI01000014.1"/>
</dbReference>
<dbReference type="Gene3D" id="1.10.287.470">
    <property type="entry name" value="Helix hairpin bin"/>
    <property type="match status" value="1"/>
</dbReference>
<dbReference type="PANTHER" id="PTHR30438:SF2">
    <property type="entry name" value="MEMBRANE PROTEIN"/>
    <property type="match status" value="1"/>
</dbReference>
<dbReference type="SUPFAM" id="SSF111369">
    <property type="entry name" value="HlyD-like secretion proteins"/>
    <property type="match status" value="1"/>
</dbReference>
<name>A0A261RCC9_9BORD</name>
<keyword evidence="1" id="KW-0732">Signal</keyword>
<dbReference type="Proteomes" id="UP000216947">
    <property type="component" value="Unassembled WGS sequence"/>
</dbReference>
<gene>
    <name evidence="2" type="ORF">CAL19_09135</name>
</gene>
<feature type="chain" id="PRO_5012356554" evidence="1">
    <location>
        <begin position="32"/>
        <end position="330"/>
    </location>
</feature>
<dbReference type="Gene3D" id="2.40.50.100">
    <property type="match status" value="1"/>
</dbReference>
<evidence type="ECO:0000313" key="3">
    <source>
        <dbReference type="Proteomes" id="UP000216947"/>
    </source>
</evidence>